<evidence type="ECO:0000313" key="3">
    <source>
        <dbReference type="Proteomes" id="UP001161247"/>
    </source>
</evidence>
<feature type="transmembrane region" description="Helical" evidence="1">
    <location>
        <begin position="57"/>
        <end position="80"/>
    </location>
</feature>
<reference evidence="2" key="1">
    <citation type="submission" date="2023-03" db="EMBL/GenBank/DDBJ databases">
        <authorList>
            <person name="Julca I."/>
        </authorList>
    </citation>
    <scope>NUCLEOTIDE SEQUENCE</scope>
</reference>
<name>A0AAV1CLV4_OLDCO</name>
<organism evidence="2 3">
    <name type="scientific">Oldenlandia corymbosa var. corymbosa</name>
    <dbReference type="NCBI Taxonomy" id="529605"/>
    <lineage>
        <taxon>Eukaryota</taxon>
        <taxon>Viridiplantae</taxon>
        <taxon>Streptophyta</taxon>
        <taxon>Embryophyta</taxon>
        <taxon>Tracheophyta</taxon>
        <taxon>Spermatophyta</taxon>
        <taxon>Magnoliopsida</taxon>
        <taxon>eudicotyledons</taxon>
        <taxon>Gunneridae</taxon>
        <taxon>Pentapetalae</taxon>
        <taxon>asterids</taxon>
        <taxon>lamiids</taxon>
        <taxon>Gentianales</taxon>
        <taxon>Rubiaceae</taxon>
        <taxon>Rubioideae</taxon>
        <taxon>Spermacoceae</taxon>
        <taxon>Hedyotis-Oldenlandia complex</taxon>
        <taxon>Oldenlandia</taxon>
    </lineage>
</organism>
<protein>
    <submittedName>
        <fullName evidence="2">OLC1v1032002C1</fullName>
    </submittedName>
</protein>
<dbReference type="PANTHER" id="PTHR35758">
    <property type="entry name" value="TRANSMEMBRANE PROTEIN"/>
    <property type="match status" value="1"/>
</dbReference>
<dbReference type="PANTHER" id="PTHR35758:SF2">
    <property type="entry name" value="TRANSMEMBRANE PROTEIN"/>
    <property type="match status" value="1"/>
</dbReference>
<gene>
    <name evidence="2" type="ORF">OLC1_LOCUS6819</name>
</gene>
<keyword evidence="1" id="KW-0812">Transmembrane</keyword>
<evidence type="ECO:0000256" key="1">
    <source>
        <dbReference type="SAM" id="Phobius"/>
    </source>
</evidence>
<feature type="transmembrane region" description="Helical" evidence="1">
    <location>
        <begin position="100"/>
        <end position="122"/>
    </location>
</feature>
<proteinExistence type="predicted"/>
<sequence>MDQGGVKLMSAGRSSSYDRRVVAICLALVAVVSPVYVDRMKMANEVVELEYEPAGILCSIISAFSYLLLPLSLLMLIVSISMSRYLVDDERSVSRFDPNWIHRVCSSSTGIIVLLLILSMVLRFKYS</sequence>
<accession>A0AAV1CLV4</accession>
<dbReference type="EMBL" id="OX459119">
    <property type="protein sequence ID" value="CAI9095955.1"/>
    <property type="molecule type" value="Genomic_DNA"/>
</dbReference>
<keyword evidence="1" id="KW-0472">Membrane</keyword>
<evidence type="ECO:0000313" key="2">
    <source>
        <dbReference type="EMBL" id="CAI9095955.1"/>
    </source>
</evidence>
<feature type="transmembrane region" description="Helical" evidence="1">
    <location>
        <begin position="20"/>
        <end position="37"/>
    </location>
</feature>
<dbReference type="AlphaFoldDB" id="A0AAV1CLV4"/>
<keyword evidence="1" id="KW-1133">Transmembrane helix</keyword>
<keyword evidence="3" id="KW-1185">Reference proteome</keyword>
<dbReference type="Proteomes" id="UP001161247">
    <property type="component" value="Chromosome 2"/>
</dbReference>